<proteinExistence type="predicted"/>
<evidence type="ECO:0000259" key="1">
    <source>
        <dbReference type="Pfam" id="PF00535"/>
    </source>
</evidence>
<organism evidence="2 3">
    <name type="scientific">Xylanibacter ruminicola</name>
    <name type="common">Prevotella ruminicola</name>
    <dbReference type="NCBI Taxonomy" id="839"/>
    <lineage>
        <taxon>Bacteria</taxon>
        <taxon>Pseudomonadati</taxon>
        <taxon>Bacteroidota</taxon>
        <taxon>Bacteroidia</taxon>
        <taxon>Bacteroidales</taxon>
        <taxon>Prevotellaceae</taxon>
        <taxon>Xylanibacter</taxon>
    </lineage>
</organism>
<dbReference type="PANTHER" id="PTHR22916">
    <property type="entry name" value="GLYCOSYLTRANSFERASE"/>
    <property type="match status" value="1"/>
</dbReference>
<dbReference type="InterPro" id="IPR001173">
    <property type="entry name" value="Glyco_trans_2-like"/>
</dbReference>
<reference evidence="2 3" key="1">
    <citation type="submission" date="2016-10" db="EMBL/GenBank/DDBJ databases">
        <authorList>
            <person name="de Groot N.N."/>
        </authorList>
    </citation>
    <scope>NUCLEOTIDE SEQUENCE [LARGE SCALE GENOMIC DNA]</scope>
    <source>
        <strain evidence="2 3">D31d</strain>
    </source>
</reference>
<dbReference type="RefSeq" id="WP_074761694.1">
    <property type="nucleotide sequence ID" value="NZ_FNRF01000004.1"/>
</dbReference>
<dbReference type="AlphaFoldDB" id="A0A1H4DL19"/>
<feature type="domain" description="Glycosyltransferase 2-like" evidence="1">
    <location>
        <begin position="8"/>
        <end position="121"/>
    </location>
</feature>
<dbReference type="GO" id="GO:0016758">
    <property type="term" value="F:hexosyltransferase activity"/>
    <property type="evidence" value="ECO:0007669"/>
    <property type="project" value="UniProtKB-ARBA"/>
</dbReference>
<dbReference type="EMBL" id="FNRF01000004">
    <property type="protein sequence ID" value="SEA72912.1"/>
    <property type="molecule type" value="Genomic_DNA"/>
</dbReference>
<dbReference type="Gene3D" id="3.90.550.10">
    <property type="entry name" value="Spore Coat Polysaccharide Biosynthesis Protein SpsA, Chain A"/>
    <property type="match status" value="1"/>
</dbReference>
<gene>
    <name evidence="2" type="ORF">SAMN05216462_2363</name>
</gene>
<dbReference type="SUPFAM" id="SSF53448">
    <property type="entry name" value="Nucleotide-diphospho-sugar transferases"/>
    <property type="match status" value="1"/>
</dbReference>
<accession>A0A1H4DL19</accession>
<evidence type="ECO:0000313" key="2">
    <source>
        <dbReference type="EMBL" id="SEA72912.1"/>
    </source>
</evidence>
<protein>
    <submittedName>
        <fullName evidence="2">Glycosyl transferase family 2</fullName>
    </submittedName>
</protein>
<name>A0A1H4DL19_XYLRU</name>
<dbReference type="Proteomes" id="UP000182257">
    <property type="component" value="Unassembled WGS sequence"/>
</dbReference>
<sequence>MNKDSIITVFTCTYNRANTIGRTYESLCRQTSKNFKWLVVDDGSTDNTRDLVEGWRKIENGFEIQYAYKENGGLHTGYNKAIELMDTELCVCIDSDDWMPDDAVEKILSVWKDRGSDKYAGIIGLDCSEKGLPIGGLFPEDLKTAHIVHLPKWHQGDVKMVHRTELLKKVAPMEVFPGEKFFNPIYLFIKVDMMLPMLIVNDVFCIVDYQDANNSMSKNIVYQYYQSPNSFKELRRLHMGNPIESYKYRLRHAVHYVSSCIMTKDERWLKKSPMPLATLLVAPLGYMLYLHIKRVVSHKNNSYK</sequence>
<dbReference type="CDD" id="cd00761">
    <property type="entry name" value="Glyco_tranf_GTA_type"/>
    <property type="match status" value="1"/>
</dbReference>
<dbReference type="Pfam" id="PF00535">
    <property type="entry name" value="Glycos_transf_2"/>
    <property type="match status" value="1"/>
</dbReference>
<evidence type="ECO:0000313" key="3">
    <source>
        <dbReference type="Proteomes" id="UP000182257"/>
    </source>
</evidence>
<dbReference type="PANTHER" id="PTHR22916:SF3">
    <property type="entry name" value="UDP-GLCNAC:BETAGAL BETA-1,3-N-ACETYLGLUCOSAMINYLTRANSFERASE-LIKE PROTEIN 1"/>
    <property type="match status" value="1"/>
</dbReference>
<keyword evidence="2" id="KW-0808">Transferase</keyword>
<dbReference type="InterPro" id="IPR029044">
    <property type="entry name" value="Nucleotide-diphossugar_trans"/>
</dbReference>
<dbReference type="OrthoDB" id="9810303at2"/>